<evidence type="ECO:0000313" key="2">
    <source>
        <dbReference type="EMBL" id="PWL37639.1"/>
    </source>
</evidence>
<gene>
    <name evidence="2" type="ORF">DKG77_15180</name>
</gene>
<dbReference type="Proteomes" id="UP000245762">
    <property type="component" value="Unassembled WGS sequence"/>
</dbReference>
<comment type="caution">
    <text evidence="2">The sequence shown here is derived from an EMBL/GenBank/DDBJ whole genome shotgun (WGS) entry which is preliminary data.</text>
</comment>
<organism evidence="2 3">
    <name type="scientific">Flagellimonas aquimarina</name>
    <dbReference type="NCBI Taxonomy" id="2201895"/>
    <lineage>
        <taxon>Bacteria</taxon>
        <taxon>Pseudomonadati</taxon>
        <taxon>Bacteroidota</taxon>
        <taxon>Flavobacteriia</taxon>
        <taxon>Flavobacteriales</taxon>
        <taxon>Flavobacteriaceae</taxon>
        <taxon>Flagellimonas</taxon>
    </lineage>
</organism>
<keyword evidence="3" id="KW-1185">Reference proteome</keyword>
<name>A0A316KY24_9FLAO</name>
<accession>A0A316KY24</accession>
<keyword evidence="1" id="KW-1133">Transmembrane helix</keyword>
<keyword evidence="1" id="KW-0812">Transmembrane</keyword>
<protein>
    <recommendedName>
        <fullName evidence="4">DUF2953 domain-containing protein</fullName>
    </recommendedName>
</protein>
<evidence type="ECO:0000313" key="3">
    <source>
        <dbReference type="Proteomes" id="UP000245762"/>
    </source>
</evidence>
<keyword evidence="1" id="KW-0472">Membrane</keyword>
<dbReference type="RefSeq" id="WP_109664802.1">
    <property type="nucleotide sequence ID" value="NZ_QGEG01000004.1"/>
</dbReference>
<evidence type="ECO:0008006" key="4">
    <source>
        <dbReference type="Google" id="ProtNLM"/>
    </source>
</evidence>
<sequence>MAVLVVLIVFVLLIIGFLLVPIDFYINTERDEYYLRLKGLATVSMEHDQEEVIKLKLKTLFFHHYFYPLRGKSSKKQKKIKDNKKTGGKNVSIKRIVALLKSFKVKRFVLDIDTGDCIANAKLAPLFAFLNYYVAHFSVNFEDRNFLLIHLHNRPINLIKSFINTKT</sequence>
<feature type="transmembrane region" description="Helical" evidence="1">
    <location>
        <begin position="6"/>
        <end position="26"/>
    </location>
</feature>
<dbReference type="OrthoDB" id="799391at2"/>
<evidence type="ECO:0000256" key="1">
    <source>
        <dbReference type="SAM" id="Phobius"/>
    </source>
</evidence>
<proteinExistence type="predicted"/>
<dbReference type="AlphaFoldDB" id="A0A316KY24"/>
<reference evidence="2 3" key="1">
    <citation type="submission" date="2018-05" db="EMBL/GenBank/DDBJ databases">
        <title>Complete genome sequence of Flagellimonas aquimarina ECD12 isolated from seaweed Ecklonia cava.</title>
        <authorList>
            <person name="Choi S."/>
            <person name="Seong C."/>
        </authorList>
    </citation>
    <scope>NUCLEOTIDE SEQUENCE [LARGE SCALE GENOMIC DNA]</scope>
    <source>
        <strain evidence="2 3">ECD12</strain>
    </source>
</reference>
<dbReference type="EMBL" id="QGEG01000004">
    <property type="protein sequence ID" value="PWL37639.1"/>
    <property type="molecule type" value="Genomic_DNA"/>
</dbReference>